<reference evidence="2 3" key="1">
    <citation type="submission" date="2018-04" db="EMBL/GenBank/DDBJ databases">
        <title>Massilia violaceinigra sp. nov., a novel purple-pigmented bacterium isolated from Tianshan glacier, Xinjiang, China.</title>
        <authorList>
            <person name="Wang H."/>
        </authorList>
    </citation>
    <scope>NUCLEOTIDE SEQUENCE [LARGE SCALE GENOMIC DNA]</scope>
    <source>
        <strain evidence="2 3">B448-2</strain>
    </source>
</reference>
<evidence type="ECO:0000313" key="3">
    <source>
        <dbReference type="Proteomes" id="UP000241421"/>
    </source>
</evidence>
<evidence type="ECO:0000313" key="2">
    <source>
        <dbReference type="EMBL" id="PWF48988.1"/>
    </source>
</evidence>
<dbReference type="PANTHER" id="PTHR14097">
    <property type="entry name" value="OXIDOREDUCTASE HTATIP2"/>
    <property type="match status" value="1"/>
</dbReference>
<dbReference type="Gene3D" id="3.40.50.720">
    <property type="entry name" value="NAD(P)-binding Rossmann-like Domain"/>
    <property type="match status" value="1"/>
</dbReference>
<name>A0A2U2HN94_9BURK</name>
<dbReference type="PANTHER" id="PTHR14097:SF8">
    <property type="entry name" value="NAD(P)-BINDING DOMAIN-CONTAINING PROTEIN"/>
    <property type="match status" value="1"/>
</dbReference>
<gene>
    <name evidence="2" type="ORF">C7C56_008860</name>
</gene>
<dbReference type="InterPro" id="IPR016040">
    <property type="entry name" value="NAD(P)-bd_dom"/>
</dbReference>
<dbReference type="Pfam" id="PF13460">
    <property type="entry name" value="NAD_binding_10"/>
    <property type="match status" value="1"/>
</dbReference>
<feature type="domain" description="NAD(P)-binding" evidence="1">
    <location>
        <begin position="7"/>
        <end position="126"/>
    </location>
</feature>
<dbReference type="Proteomes" id="UP000241421">
    <property type="component" value="Unassembled WGS sequence"/>
</dbReference>
<dbReference type="SUPFAM" id="SSF51735">
    <property type="entry name" value="NAD(P)-binding Rossmann-fold domains"/>
    <property type="match status" value="1"/>
</dbReference>
<sequence length="225" mass="24538">MNVLIFGASGMVGQGALREALAARDVALVKTVGRSPNGQQHPKLRDLVLDDMWDYSEVEDELRDFDACFFCLGTSSSGKKEAEYTRTTYELTLAAATTLVRLNPQMVFVYVSAAGADTSEKGKLMWARVRGKTENALLQLPFRGVYMFRPGMIEPLDGIKSKTAAYRVFYSLTKPVLPLLRKLMPAHVLSTAIIGQAMLAAVRHGAPKRILETGDINALGGGAKK</sequence>
<comment type="caution">
    <text evidence="2">The sequence shown here is derived from an EMBL/GenBank/DDBJ whole genome shotgun (WGS) entry which is preliminary data.</text>
</comment>
<proteinExistence type="predicted"/>
<accession>A0A2U2HN94</accession>
<organism evidence="2 3">
    <name type="scientific">Massilia glaciei</name>
    <dbReference type="NCBI Taxonomy" id="1524097"/>
    <lineage>
        <taxon>Bacteria</taxon>
        <taxon>Pseudomonadati</taxon>
        <taxon>Pseudomonadota</taxon>
        <taxon>Betaproteobacteria</taxon>
        <taxon>Burkholderiales</taxon>
        <taxon>Oxalobacteraceae</taxon>
        <taxon>Telluria group</taxon>
        <taxon>Massilia</taxon>
    </lineage>
</organism>
<dbReference type="EMBL" id="PXWF02000121">
    <property type="protein sequence ID" value="PWF48988.1"/>
    <property type="molecule type" value="Genomic_DNA"/>
</dbReference>
<evidence type="ECO:0000259" key="1">
    <source>
        <dbReference type="Pfam" id="PF13460"/>
    </source>
</evidence>
<protein>
    <submittedName>
        <fullName evidence="2">Epimerase</fullName>
    </submittedName>
</protein>
<dbReference type="RefSeq" id="WP_106757075.1">
    <property type="nucleotide sequence ID" value="NZ_PXWF02000121.1"/>
</dbReference>
<dbReference type="InterPro" id="IPR036291">
    <property type="entry name" value="NAD(P)-bd_dom_sf"/>
</dbReference>
<dbReference type="AlphaFoldDB" id="A0A2U2HN94"/>
<keyword evidence="3" id="KW-1185">Reference proteome</keyword>
<dbReference type="OrthoDB" id="9798632at2"/>